<dbReference type="OrthoDB" id="4121058at2759"/>
<evidence type="ECO:0000256" key="1">
    <source>
        <dbReference type="SAM" id="MobiDB-lite"/>
    </source>
</evidence>
<sequence>MPDENTATVPSEAVGLISVSPHLTPRPRRPSPSASASPPPSGPSSDEIPDWLDQQVINWTLPPLKRRSIARMWMTEAFDSFNAGRFGLPPHLRRIEANLESEWIKRNREVKEAAKAKRGGKRKADDNPGSAKRTRVPPPIKQEEGAEPNHVPEPALPPLGNPKGKYTVESPGISIESTMRRTACELILSPGDGTTMRGIFRLGEYEALMFFEKRPQKSSTKQVRFKWRGREYPKHRYRGDSNKGWMKFLGDGRVEGWFDKFSFQFEGQKGSGVGERRAHNPEWFWEEWRDYNGEDPVLGNMSLSDFDDWI</sequence>
<evidence type="ECO:0000313" key="3">
    <source>
        <dbReference type="Proteomes" id="UP000554235"/>
    </source>
</evidence>
<feature type="region of interest" description="Disordered" evidence="1">
    <location>
        <begin position="1"/>
        <end position="49"/>
    </location>
</feature>
<organism evidence="2 3">
    <name type="scientific">Fusarium albosuccineum</name>
    <dbReference type="NCBI Taxonomy" id="1237068"/>
    <lineage>
        <taxon>Eukaryota</taxon>
        <taxon>Fungi</taxon>
        <taxon>Dikarya</taxon>
        <taxon>Ascomycota</taxon>
        <taxon>Pezizomycotina</taxon>
        <taxon>Sordariomycetes</taxon>
        <taxon>Hypocreomycetidae</taxon>
        <taxon>Hypocreales</taxon>
        <taxon>Nectriaceae</taxon>
        <taxon>Fusarium</taxon>
        <taxon>Fusarium decemcellulare species complex</taxon>
    </lineage>
</organism>
<keyword evidence="3" id="KW-1185">Reference proteome</keyword>
<proteinExistence type="predicted"/>
<dbReference type="Proteomes" id="UP000554235">
    <property type="component" value="Unassembled WGS sequence"/>
</dbReference>
<accession>A0A8H4L2D6</accession>
<protein>
    <submittedName>
        <fullName evidence="2">Uncharacterized protein</fullName>
    </submittedName>
</protein>
<name>A0A8H4L2D6_9HYPO</name>
<gene>
    <name evidence="2" type="ORF">FALBO_12786</name>
</gene>
<comment type="caution">
    <text evidence="2">The sequence shown here is derived from an EMBL/GenBank/DDBJ whole genome shotgun (WGS) entry which is preliminary data.</text>
</comment>
<reference evidence="2 3" key="1">
    <citation type="submission" date="2020-01" db="EMBL/GenBank/DDBJ databases">
        <title>Identification and distribution of gene clusters putatively required for synthesis of sphingolipid metabolism inhibitors in phylogenetically diverse species of the filamentous fungus Fusarium.</title>
        <authorList>
            <person name="Kim H.-S."/>
            <person name="Busman M."/>
            <person name="Brown D.W."/>
            <person name="Divon H."/>
            <person name="Uhlig S."/>
            <person name="Proctor R.H."/>
        </authorList>
    </citation>
    <scope>NUCLEOTIDE SEQUENCE [LARGE SCALE GENOMIC DNA]</scope>
    <source>
        <strain evidence="2 3">NRRL 20459</strain>
    </source>
</reference>
<feature type="region of interest" description="Disordered" evidence="1">
    <location>
        <begin position="111"/>
        <end position="163"/>
    </location>
</feature>
<dbReference type="AlphaFoldDB" id="A0A8H4L2D6"/>
<evidence type="ECO:0000313" key="2">
    <source>
        <dbReference type="EMBL" id="KAF4460430.1"/>
    </source>
</evidence>
<dbReference type="EMBL" id="JAADYS010001946">
    <property type="protein sequence ID" value="KAF4460430.1"/>
    <property type="molecule type" value="Genomic_DNA"/>
</dbReference>